<dbReference type="STRING" id="1965070.A0A3S3SA01"/>
<dbReference type="InterPro" id="IPR001680">
    <property type="entry name" value="WD40_rpt"/>
</dbReference>
<gene>
    <name evidence="2" type="ORF">B4U79_07905</name>
</gene>
<evidence type="ECO:0000313" key="2">
    <source>
        <dbReference type="EMBL" id="RWS11294.1"/>
    </source>
</evidence>
<dbReference type="GO" id="GO:0034058">
    <property type="term" value="P:endosomal vesicle fusion"/>
    <property type="evidence" value="ECO:0007669"/>
    <property type="project" value="TreeGrafter"/>
</dbReference>
<accession>A0A3S3SA01</accession>
<name>A0A3S3SA01_9ACAR</name>
<dbReference type="PANTHER" id="PTHR12616:SF8">
    <property type="entry name" value="VACUOLAR PROTEIN SORTING-ASSOCIATED PROTEIN 8 HOMOLOG"/>
    <property type="match status" value="1"/>
</dbReference>
<dbReference type="GO" id="GO:0030897">
    <property type="term" value="C:HOPS complex"/>
    <property type="evidence" value="ECO:0007669"/>
    <property type="project" value="TreeGrafter"/>
</dbReference>
<feature type="repeat" description="WD" evidence="1">
    <location>
        <begin position="115"/>
        <end position="156"/>
    </location>
</feature>
<dbReference type="PROSITE" id="PS50082">
    <property type="entry name" value="WD_REPEATS_2"/>
    <property type="match status" value="1"/>
</dbReference>
<keyword evidence="1" id="KW-0853">WD repeat</keyword>
<dbReference type="GO" id="GO:0005770">
    <property type="term" value="C:late endosome"/>
    <property type="evidence" value="ECO:0007669"/>
    <property type="project" value="TreeGrafter"/>
</dbReference>
<organism evidence="2 3">
    <name type="scientific">Dinothrombium tinctorium</name>
    <dbReference type="NCBI Taxonomy" id="1965070"/>
    <lineage>
        <taxon>Eukaryota</taxon>
        <taxon>Metazoa</taxon>
        <taxon>Ecdysozoa</taxon>
        <taxon>Arthropoda</taxon>
        <taxon>Chelicerata</taxon>
        <taxon>Arachnida</taxon>
        <taxon>Acari</taxon>
        <taxon>Acariformes</taxon>
        <taxon>Trombidiformes</taxon>
        <taxon>Prostigmata</taxon>
        <taxon>Anystina</taxon>
        <taxon>Parasitengona</taxon>
        <taxon>Trombidioidea</taxon>
        <taxon>Trombidiidae</taxon>
        <taxon>Dinothrombium</taxon>
    </lineage>
</organism>
<dbReference type="Pfam" id="PF23410">
    <property type="entry name" value="Beta-prop_VPS8"/>
    <property type="match status" value="1"/>
</dbReference>
<dbReference type="InterPro" id="IPR036322">
    <property type="entry name" value="WD40_repeat_dom_sf"/>
</dbReference>
<reference evidence="2 3" key="1">
    <citation type="journal article" date="2018" name="Gigascience">
        <title>Genomes of trombidid mites reveal novel predicted allergens and laterally-transferred genes associated with secondary metabolism.</title>
        <authorList>
            <person name="Dong X."/>
            <person name="Chaisiri K."/>
            <person name="Xia D."/>
            <person name="Armstrong S.D."/>
            <person name="Fang Y."/>
            <person name="Donnelly M.J."/>
            <person name="Kadowaki T."/>
            <person name="McGarry J.W."/>
            <person name="Darby A.C."/>
            <person name="Makepeace B.L."/>
        </authorList>
    </citation>
    <scope>NUCLEOTIDE SEQUENCE [LARGE SCALE GENOMIC DNA]</scope>
    <source>
        <strain evidence="2">UoL-WK</strain>
    </source>
</reference>
<comment type="caution">
    <text evidence="2">The sequence shown here is derived from an EMBL/GenBank/DDBJ whole genome shotgun (WGS) entry which is preliminary data.</text>
</comment>
<dbReference type="GO" id="GO:0006623">
    <property type="term" value="P:protein targeting to vacuole"/>
    <property type="evidence" value="ECO:0007669"/>
    <property type="project" value="InterPro"/>
</dbReference>
<dbReference type="SUPFAM" id="SSF50978">
    <property type="entry name" value="WD40 repeat-like"/>
    <property type="match status" value="1"/>
</dbReference>
<dbReference type="Proteomes" id="UP000285301">
    <property type="component" value="Unassembled WGS sequence"/>
</dbReference>
<dbReference type="InterPro" id="IPR045111">
    <property type="entry name" value="Vps41/Vps8"/>
</dbReference>
<dbReference type="PANTHER" id="PTHR12616">
    <property type="entry name" value="VACUOLAR PROTEIN SORTING VPS41"/>
    <property type="match status" value="1"/>
</dbReference>
<evidence type="ECO:0000256" key="1">
    <source>
        <dbReference type="PROSITE-ProRule" id="PRU00221"/>
    </source>
</evidence>
<dbReference type="InterPro" id="IPR015943">
    <property type="entry name" value="WD40/YVTN_repeat-like_dom_sf"/>
</dbReference>
<feature type="non-terminal residue" evidence="2">
    <location>
        <position position="1"/>
    </location>
</feature>
<keyword evidence="3" id="KW-1185">Reference proteome</keyword>
<dbReference type="AlphaFoldDB" id="A0A3S3SA01"/>
<evidence type="ECO:0000313" key="3">
    <source>
        <dbReference type="Proteomes" id="UP000285301"/>
    </source>
</evidence>
<proteinExistence type="predicted"/>
<dbReference type="EMBL" id="NCKU01001774">
    <property type="protein sequence ID" value="RWS11294.1"/>
    <property type="molecule type" value="Genomic_DNA"/>
</dbReference>
<dbReference type="OrthoDB" id="289913at2759"/>
<sequence>FEASEDRENATLQNGDSLELVDSSSLNSFDSRAIFGNEYRCKSLSSLERNGPLLKGSLLKTLSSQLSSACSERVNAGKPSAIGLSLQFIVIGTSHGIALVFGYTQQIMKWCLKHKDQDVGAVSCLSINEDSSLLICGHSKGFVVLWNLSNGDLIKMVNDNHAPYTSVLHVKFTSDPHIAVLSDSGGSVFQMYVNKGKKDLDSQCIFSG</sequence>
<protein>
    <submittedName>
        <fullName evidence="2">Vacuolar protein sorting-associated protein 8-like isoform X1</fullName>
    </submittedName>
</protein>
<feature type="non-terminal residue" evidence="2">
    <location>
        <position position="208"/>
    </location>
</feature>
<dbReference type="Gene3D" id="2.130.10.10">
    <property type="entry name" value="YVTN repeat-like/Quinoprotein amine dehydrogenase"/>
    <property type="match status" value="1"/>
</dbReference>